<feature type="domain" description="U3 small nucleolar RNA-associated protein 6 N-terminal" evidence="6">
    <location>
        <begin position="9"/>
        <end position="91"/>
    </location>
</feature>
<accession>A0A4U1EPC9</accession>
<dbReference type="GO" id="GO:0032040">
    <property type="term" value="C:small-subunit processome"/>
    <property type="evidence" value="ECO:0007669"/>
    <property type="project" value="TreeGrafter"/>
</dbReference>
<name>A0A4U1EPC9_MONMO</name>
<dbReference type="GO" id="GO:0030515">
    <property type="term" value="F:snoRNA binding"/>
    <property type="evidence" value="ECO:0007669"/>
    <property type="project" value="InterPro"/>
</dbReference>
<organism evidence="8 9">
    <name type="scientific">Monodon monoceros</name>
    <name type="common">Narwhal</name>
    <name type="synonym">Ceratodon monodon</name>
    <dbReference type="NCBI Taxonomy" id="40151"/>
    <lineage>
        <taxon>Eukaryota</taxon>
        <taxon>Metazoa</taxon>
        <taxon>Chordata</taxon>
        <taxon>Craniata</taxon>
        <taxon>Vertebrata</taxon>
        <taxon>Euteleostomi</taxon>
        <taxon>Mammalia</taxon>
        <taxon>Eutheria</taxon>
        <taxon>Laurasiatheria</taxon>
        <taxon>Artiodactyla</taxon>
        <taxon>Whippomorpha</taxon>
        <taxon>Cetacea</taxon>
        <taxon>Odontoceti</taxon>
        <taxon>Monodontidae</taxon>
        <taxon>Monodon</taxon>
    </lineage>
</organism>
<dbReference type="InterPro" id="IPR055347">
    <property type="entry name" value="UTP6_N"/>
</dbReference>
<reference evidence="9" key="1">
    <citation type="journal article" date="2019" name="IScience">
        <title>Narwhal Genome Reveals Long-Term Low Genetic Diversity despite Current Large Abundance Size.</title>
        <authorList>
            <person name="Westbury M.V."/>
            <person name="Petersen B."/>
            <person name="Garde E."/>
            <person name="Heide-Jorgensen M.P."/>
            <person name="Lorenzen E.D."/>
        </authorList>
    </citation>
    <scope>NUCLEOTIDE SEQUENCE [LARGE SCALE GENOMIC DNA]</scope>
</reference>
<dbReference type="Gene3D" id="1.25.40.10">
    <property type="entry name" value="Tetratricopeptide repeat domain"/>
    <property type="match status" value="2"/>
</dbReference>
<dbReference type="InterPro" id="IPR011990">
    <property type="entry name" value="TPR-like_helical_dom_sf"/>
</dbReference>
<dbReference type="GO" id="GO:0034388">
    <property type="term" value="C:Pwp2p-containing subcomplex of 90S preribosome"/>
    <property type="evidence" value="ECO:0007669"/>
    <property type="project" value="TreeGrafter"/>
</dbReference>
<comment type="similarity">
    <text evidence="2">Belongs to the UTP6 family.</text>
</comment>
<dbReference type="PANTHER" id="PTHR23271">
    <property type="entry name" value="HEPATOCELLULAR CARCINOMA-ASSOCIATED ANTIGEN 66"/>
    <property type="match status" value="1"/>
</dbReference>
<dbReference type="Pfam" id="PF08640">
    <property type="entry name" value="U3_assoc_6"/>
    <property type="match status" value="1"/>
</dbReference>
<protein>
    <recommendedName>
        <fullName evidence="10">U3 small nucleolar RNA-associated protein 6 homolog</fullName>
    </recommendedName>
</protein>
<evidence type="ECO:0000313" key="8">
    <source>
        <dbReference type="EMBL" id="TKC38379.1"/>
    </source>
</evidence>
<evidence type="ECO:0000259" key="7">
    <source>
        <dbReference type="Pfam" id="PF24892"/>
    </source>
</evidence>
<dbReference type="Pfam" id="PF24892">
    <property type="entry name" value="UTP6_C"/>
    <property type="match status" value="2"/>
</dbReference>
<dbReference type="SUPFAM" id="SSF48452">
    <property type="entry name" value="TPR-like"/>
    <property type="match status" value="1"/>
</dbReference>
<evidence type="ECO:0000256" key="1">
    <source>
        <dbReference type="ARBA" id="ARBA00004604"/>
    </source>
</evidence>
<gene>
    <name evidence="8" type="ORF">EI555_013649</name>
</gene>
<keyword evidence="3" id="KW-0698">rRNA processing</keyword>
<dbReference type="SMART" id="SM00386">
    <property type="entry name" value="HAT"/>
    <property type="match status" value="5"/>
</dbReference>
<evidence type="ECO:0000313" key="9">
    <source>
        <dbReference type="Proteomes" id="UP000308365"/>
    </source>
</evidence>
<proteinExistence type="inferred from homology"/>
<evidence type="ECO:0000256" key="4">
    <source>
        <dbReference type="ARBA" id="ARBA00022737"/>
    </source>
</evidence>
<keyword evidence="4" id="KW-0677">Repeat</keyword>
<dbReference type="FunFam" id="1.25.40.10:FF:000564">
    <property type="entry name" value="UTP6, small subunit processome component"/>
    <property type="match status" value="1"/>
</dbReference>
<evidence type="ECO:0000259" key="6">
    <source>
        <dbReference type="Pfam" id="PF08640"/>
    </source>
</evidence>
<evidence type="ECO:0000256" key="5">
    <source>
        <dbReference type="ARBA" id="ARBA00023242"/>
    </source>
</evidence>
<keyword evidence="5" id="KW-0539">Nucleus</keyword>
<dbReference type="InterPro" id="IPR013949">
    <property type="entry name" value="Utp6"/>
</dbReference>
<dbReference type="Proteomes" id="UP000308365">
    <property type="component" value="Unassembled WGS sequence"/>
</dbReference>
<evidence type="ECO:0000256" key="2">
    <source>
        <dbReference type="ARBA" id="ARBA00010734"/>
    </source>
</evidence>
<sequence>MAEIIQERIEDRLPELQQLERIGLFSRAEIKAIIKKASDLEYRIQRRTLFKEDFINYVQYEINLLELIQRRRVRIGYSFKKDEIENSIVHRVQGVFRRASAKWKVCVQSALSCKGCEDVYSTYCEYGYSNDDVQLWLSYVVFCKKWATKVQLSKVFSAMLAIHSNKPALWIMAAKWEMEDRLSSESARQLFLRALRFHPECPKLYQEYFRMELMHAEKLRKEKQEFEKAKMDVGNLEYAEEILMGELARIIYKNSVNIIKSAEFHVSLLSIAQLFDFAKDLQREIYDDLQALHTDDPLTWDYVARRELEIESQPGEEPPTTKQTKVAEVGRREERCCAVYEEAVKTLRTEAMCKCYINFCMERFAKKTSSRHLREKRLERTMVAFRKAHDLKLLSEFQYKQWSELLLQHDFLTEALEVAGAGMELFRGSVMMWQVKLQVLIASKSPDVAMLFEEASVHLKPQKAVLAVTGGDSVTLKDKYLDWAYRSGGYKKARAVFKSLQESRPFSVDFFRKMIQFEKEQESCKMANLREYYERALREFGSVDSDLWMDYIKEELNHPLGRPEHCGQIYWRAMKMLQGESAELFVAKHAVHQAGQL</sequence>
<comment type="subcellular location">
    <subcellularLocation>
        <location evidence="1">Nucleus</location>
        <location evidence="1">Nucleolus</location>
    </subcellularLocation>
</comment>
<dbReference type="PANTHER" id="PTHR23271:SF1">
    <property type="entry name" value="U3 SMALL NUCLEOLAR RNA-ASSOCIATED PROTEIN 6 HOMOLOG"/>
    <property type="match status" value="1"/>
</dbReference>
<dbReference type="AlphaFoldDB" id="A0A4U1EPC9"/>
<feature type="domain" description="U3 small nucleolar RNA-associated protein 6 homolog C-terminal" evidence="7">
    <location>
        <begin position="475"/>
        <end position="577"/>
    </location>
</feature>
<evidence type="ECO:0008006" key="10">
    <source>
        <dbReference type="Google" id="ProtNLM"/>
    </source>
</evidence>
<dbReference type="EMBL" id="RWIC01001002">
    <property type="protein sequence ID" value="TKC38379.1"/>
    <property type="molecule type" value="Genomic_DNA"/>
</dbReference>
<feature type="domain" description="U3 small nucleolar RNA-associated protein 6 homolog C-terminal" evidence="7">
    <location>
        <begin position="334"/>
        <end position="465"/>
    </location>
</feature>
<dbReference type="GO" id="GO:0000462">
    <property type="term" value="P:maturation of SSU-rRNA from tricistronic rRNA transcript (SSU-rRNA, 5.8S rRNA, LSU-rRNA)"/>
    <property type="evidence" value="ECO:0007669"/>
    <property type="project" value="InterPro"/>
</dbReference>
<dbReference type="InterPro" id="IPR056907">
    <property type="entry name" value="UTP6_C"/>
</dbReference>
<comment type="caution">
    <text evidence="8">The sequence shown here is derived from an EMBL/GenBank/DDBJ whole genome shotgun (WGS) entry which is preliminary data.</text>
</comment>
<evidence type="ECO:0000256" key="3">
    <source>
        <dbReference type="ARBA" id="ARBA00022552"/>
    </source>
</evidence>
<dbReference type="InterPro" id="IPR003107">
    <property type="entry name" value="HAT"/>
</dbReference>